<sequence length="245" mass="26753">MSKRRYSQSQLPLKYGRGTTKRQKTTTMVAPRTATKIVRAPLQTFGYKPNTVEYKVADVLSPGIPINTDGNFTLLCNPTQGADFNNRIGRKIVLKSLYVRGQCGIEPALNQPAVGTAAPQQLVRMVIFIDYQPNGAVPIVADLLTQPSAVSQLNLNNRDRFKVITDKQWVIGPYFTSNNGALTANTGYAIKKFKTLNLEMIFNATLGSVADINSGALYMFWIGTIAAGASDSVAQISTRVRFADA</sequence>
<dbReference type="Pfam" id="PF00844">
    <property type="entry name" value="Gemini_coat"/>
    <property type="match status" value="1"/>
</dbReference>
<evidence type="ECO:0000256" key="2">
    <source>
        <dbReference type="ARBA" id="ARBA00022561"/>
    </source>
</evidence>
<evidence type="ECO:0000256" key="3">
    <source>
        <dbReference type="ARBA" id="ARBA00022844"/>
    </source>
</evidence>
<evidence type="ECO:0000256" key="1">
    <source>
        <dbReference type="ARBA" id="ARBA00004328"/>
    </source>
</evidence>
<dbReference type="InterPro" id="IPR000263">
    <property type="entry name" value="GV_A/BR1_coat"/>
</dbReference>
<dbReference type="Gene3D" id="2.60.120.20">
    <property type="match status" value="1"/>
</dbReference>
<name>A0A1I9XGC6_9VIRU</name>
<dbReference type="EMBL" id="KX246256">
    <property type="protein sequence ID" value="APA62648.1"/>
    <property type="molecule type" value="Genomic_DNA"/>
</dbReference>
<dbReference type="InterPro" id="IPR029053">
    <property type="entry name" value="Viral_coat"/>
</dbReference>
<keyword evidence="3" id="KW-0946">Virion</keyword>
<comment type="subcellular location">
    <subcellularLocation>
        <location evidence="1">Virion</location>
    </subcellularLocation>
</comment>
<dbReference type="GO" id="GO:0005198">
    <property type="term" value="F:structural molecule activity"/>
    <property type="evidence" value="ECO:0007669"/>
    <property type="project" value="InterPro"/>
</dbReference>
<feature type="region of interest" description="Disordered" evidence="4">
    <location>
        <begin position="1"/>
        <end position="24"/>
    </location>
</feature>
<organism evidence="5">
    <name type="scientific">uncultured virus</name>
    <dbReference type="NCBI Taxonomy" id="340016"/>
    <lineage>
        <taxon>Viruses</taxon>
        <taxon>environmental samples</taxon>
    </lineage>
</organism>
<protein>
    <submittedName>
        <fullName evidence="5">Putative capsid protein</fullName>
    </submittedName>
</protein>
<accession>A0A1I9XGC6</accession>
<dbReference type="GO" id="GO:0019028">
    <property type="term" value="C:viral capsid"/>
    <property type="evidence" value="ECO:0007669"/>
    <property type="project" value="UniProtKB-KW"/>
</dbReference>
<dbReference type="SUPFAM" id="SSF88650">
    <property type="entry name" value="Satellite viruses"/>
    <property type="match status" value="1"/>
</dbReference>
<keyword evidence="2" id="KW-0167">Capsid protein</keyword>
<reference evidence="5" key="1">
    <citation type="journal article" date="2017" name="PLoS ONE">
        <title>Novel circular single-stranded DNA viruses among an asteroid, echinoid and holothurian (Phylum: Echinodermata).</title>
        <authorList>
            <person name="Jackson E.W."/>
            <person name="Bistolas K.S.I."/>
            <person name="Button J.B."/>
            <person name="Hewson I."/>
        </authorList>
    </citation>
    <scope>NUCLEOTIDE SEQUENCE</scope>
</reference>
<evidence type="ECO:0000313" key="5">
    <source>
        <dbReference type="EMBL" id="APA62648.1"/>
    </source>
</evidence>
<dbReference type="InterPro" id="IPR037164">
    <property type="entry name" value="Satellite_virus_coat_sf"/>
</dbReference>
<evidence type="ECO:0000256" key="4">
    <source>
        <dbReference type="SAM" id="MobiDB-lite"/>
    </source>
</evidence>
<proteinExistence type="predicted"/>